<keyword evidence="3" id="KW-0238">DNA-binding</keyword>
<dbReference type="InterPro" id="IPR035965">
    <property type="entry name" value="PAS-like_dom_sf"/>
</dbReference>
<sequence length="410" mass="45827">MHTHSDYLQQHPHLMSQLLPDAQQAHCPLMPVHHHQDPTVFFPLPTDAYLPSVNATGQQPSPSTNTSPLSPRMKERSKNAARSRRVKENVEFANLASLLPMSASITSQLDKASIIRLATSYLKVRAIYPNGKSRARRARTTERIDMRVGYVLGRRQLATTMPSSVDENVGVGLLTAMDGFLFIISPDCKFLYISETVSPMLGLQQVDMIGNDISEYLHSADIEDIKQVLAIQPTEIPPTAVVGEGNFMHHLVLYRSLNSVLHCSGYLKFRVIHADGYTQLQNLGLIASGFALPIANINSTEVRLGGDMFMFRASLDLRLIYLEGRVSALTGYQPQDLIEKTIYQLVHASDAEELRRSHEILIKKGQVTTGYYRLLTKNGGWVWIQTYATKVHNSRSSRPNCIIGLNYVLT</sequence>
<dbReference type="PANTHER" id="PTHR23043">
    <property type="entry name" value="HYPOXIA-INDUCIBLE FACTOR 1 ALPHA"/>
    <property type="match status" value="1"/>
</dbReference>
<gene>
    <name evidence="9" type="ORF">MCOS_LOCUS456</name>
</gene>
<dbReference type="InterPro" id="IPR011598">
    <property type="entry name" value="bHLH_dom"/>
</dbReference>
<feature type="region of interest" description="Disordered" evidence="6">
    <location>
        <begin position="51"/>
        <end position="85"/>
    </location>
</feature>
<dbReference type="CDD" id="cd00130">
    <property type="entry name" value="PAS"/>
    <property type="match status" value="2"/>
</dbReference>
<dbReference type="Proteomes" id="UP000267029">
    <property type="component" value="Unassembled WGS sequence"/>
</dbReference>
<dbReference type="Pfam" id="PF13426">
    <property type="entry name" value="PAS_9"/>
    <property type="match status" value="1"/>
</dbReference>
<keyword evidence="5" id="KW-0539">Nucleus</keyword>
<evidence type="ECO:0000256" key="2">
    <source>
        <dbReference type="ARBA" id="ARBA00023015"/>
    </source>
</evidence>
<dbReference type="InterPro" id="IPR000014">
    <property type="entry name" value="PAS"/>
</dbReference>
<dbReference type="PROSITE" id="PS50888">
    <property type="entry name" value="BHLH"/>
    <property type="match status" value="1"/>
</dbReference>
<evidence type="ECO:0000256" key="6">
    <source>
        <dbReference type="SAM" id="MobiDB-lite"/>
    </source>
</evidence>
<evidence type="ECO:0000256" key="1">
    <source>
        <dbReference type="ARBA" id="ARBA00004123"/>
    </source>
</evidence>
<keyword evidence="4" id="KW-0804">Transcription</keyword>
<evidence type="ECO:0000256" key="4">
    <source>
        <dbReference type="ARBA" id="ARBA00023163"/>
    </source>
</evidence>
<dbReference type="GO" id="GO:0046983">
    <property type="term" value="F:protein dimerization activity"/>
    <property type="evidence" value="ECO:0007669"/>
    <property type="project" value="InterPro"/>
</dbReference>
<evidence type="ECO:0000313" key="10">
    <source>
        <dbReference type="Proteomes" id="UP000267029"/>
    </source>
</evidence>
<dbReference type="SUPFAM" id="SSF47459">
    <property type="entry name" value="HLH, helix-loop-helix DNA-binding domain"/>
    <property type="match status" value="1"/>
</dbReference>
<dbReference type="PROSITE" id="PS50112">
    <property type="entry name" value="PAS"/>
    <property type="match status" value="2"/>
</dbReference>
<dbReference type="EMBL" id="UXSR01000040">
    <property type="protein sequence ID" value="VDD74453.1"/>
    <property type="molecule type" value="Genomic_DNA"/>
</dbReference>
<dbReference type="SMART" id="SM00091">
    <property type="entry name" value="PAS"/>
    <property type="match status" value="2"/>
</dbReference>
<dbReference type="InterPro" id="IPR013655">
    <property type="entry name" value="PAS_fold_3"/>
</dbReference>
<protein>
    <submittedName>
        <fullName evidence="9">Uncharacterized protein</fullName>
    </submittedName>
</protein>
<dbReference type="FunFam" id="4.10.280.10:FF:000062">
    <property type="entry name" value="Neuronal PAS domain-containing protein 3"/>
    <property type="match status" value="1"/>
</dbReference>
<evidence type="ECO:0000256" key="5">
    <source>
        <dbReference type="ARBA" id="ARBA00023242"/>
    </source>
</evidence>
<feature type="domain" description="BHLH" evidence="8">
    <location>
        <begin position="72"/>
        <end position="125"/>
    </location>
</feature>
<evidence type="ECO:0000313" key="9">
    <source>
        <dbReference type="EMBL" id="VDD74453.1"/>
    </source>
</evidence>
<dbReference type="OrthoDB" id="6021714at2759"/>
<keyword evidence="2" id="KW-0805">Transcription regulation</keyword>
<organism evidence="9 10">
    <name type="scientific">Mesocestoides corti</name>
    <name type="common">Flatworm</name>
    <dbReference type="NCBI Taxonomy" id="53468"/>
    <lineage>
        <taxon>Eukaryota</taxon>
        <taxon>Metazoa</taxon>
        <taxon>Spiralia</taxon>
        <taxon>Lophotrochozoa</taxon>
        <taxon>Platyhelminthes</taxon>
        <taxon>Cestoda</taxon>
        <taxon>Eucestoda</taxon>
        <taxon>Cyclophyllidea</taxon>
        <taxon>Mesocestoididae</taxon>
        <taxon>Mesocestoides</taxon>
    </lineage>
</organism>
<reference evidence="9 10" key="1">
    <citation type="submission" date="2018-10" db="EMBL/GenBank/DDBJ databases">
        <authorList>
            <consortium name="Pathogen Informatics"/>
        </authorList>
    </citation>
    <scope>NUCLEOTIDE SEQUENCE [LARGE SCALE GENOMIC DNA]</scope>
</reference>
<dbReference type="GO" id="GO:0000981">
    <property type="term" value="F:DNA-binding transcription factor activity, RNA polymerase II-specific"/>
    <property type="evidence" value="ECO:0007669"/>
    <property type="project" value="TreeGrafter"/>
</dbReference>
<dbReference type="STRING" id="53468.A0A0R3U211"/>
<proteinExistence type="predicted"/>
<dbReference type="InterPro" id="IPR036638">
    <property type="entry name" value="HLH_DNA-bd_sf"/>
</dbReference>
<dbReference type="NCBIfam" id="TIGR00229">
    <property type="entry name" value="sensory_box"/>
    <property type="match status" value="1"/>
</dbReference>
<dbReference type="Gene3D" id="4.10.280.10">
    <property type="entry name" value="Helix-loop-helix DNA-binding domain"/>
    <property type="match status" value="1"/>
</dbReference>
<evidence type="ECO:0000256" key="3">
    <source>
        <dbReference type="ARBA" id="ARBA00023125"/>
    </source>
</evidence>
<feature type="compositionally biased region" description="Low complexity" evidence="6">
    <location>
        <begin position="60"/>
        <end position="71"/>
    </location>
</feature>
<dbReference type="PANTHER" id="PTHR23043:SF36">
    <property type="entry name" value="PROTEIN SINGLE-MINDED"/>
    <property type="match status" value="1"/>
</dbReference>
<feature type="domain" description="PAS" evidence="7">
    <location>
        <begin position="166"/>
        <end position="229"/>
    </location>
</feature>
<comment type="subcellular location">
    <subcellularLocation>
        <location evidence="1">Nucleus</location>
    </subcellularLocation>
</comment>
<keyword evidence="10" id="KW-1185">Reference proteome</keyword>
<accession>A0A0R3U211</accession>
<dbReference type="GO" id="GO:0005634">
    <property type="term" value="C:nucleus"/>
    <property type="evidence" value="ECO:0007669"/>
    <property type="project" value="UniProtKB-SubCell"/>
</dbReference>
<feature type="domain" description="PAS" evidence="7">
    <location>
        <begin position="310"/>
        <end position="365"/>
    </location>
</feature>
<evidence type="ECO:0000259" key="7">
    <source>
        <dbReference type="PROSITE" id="PS50112"/>
    </source>
</evidence>
<dbReference type="SMART" id="SM00353">
    <property type="entry name" value="HLH"/>
    <property type="match status" value="1"/>
</dbReference>
<dbReference type="GO" id="GO:0000977">
    <property type="term" value="F:RNA polymerase II transcription regulatory region sequence-specific DNA binding"/>
    <property type="evidence" value="ECO:0007669"/>
    <property type="project" value="TreeGrafter"/>
</dbReference>
<dbReference type="SUPFAM" id="SSF55785">
    <property type="entry name" value="PYP-like sensor domain (PAS domain)"/>
    <property type="match status" value="2"/>
</dbReference>
<name>A0A0R3U211_MESCO</name>
<dbReference type="Pfam" id="PF08447">
    <property type="entry name" value="PAS_3"/>
    <property type="match status" value="1"/>
</dbReference>
<evidence type="ECO:0000259" key="8">
    <source>
        <dbReference type="PROSITE" id="PS50888"/>
    </source>
</evidence>
<dbReference type="Pfam" id="PF23171">
    <property type="entry name" value="bHLH_HIF1A"/>
    <property type="match status" value="1"/>
</dbReference>
<dbReference type="Gene3D" id="3.30.450.20">
    <property type="entry name" value="PAS domain"/>
    <property type="match status" value="2"/>
</dbReference>
<dbReference type="AlphaFoldDB" id="A0A0R3U211"/>